<dbReference type="Proteomes" id="UP000018837">
    <property type="component" value="Unassembled WGS sequence"/>
</dbReference>
<dbReference type="EMBL" id="AYUF01000317">
    <property type="protein sequence ID" value="ETK02611.1"/>
    <property type="molecule type" value="Genomic_DNA"/>
</dbReference>
<comment type="caution">
    <text evidence="1">The sequence shown here is derived from an EMBL/GenBank/DDBJ whole genome shotgun (WGS) entry which is preliminary data.</text>
</comment>
<gene>
    <name evidence="1" type="ORF">N425_03350</name>
</gene>
<protein>
    <submittedName>
        <fullName evidence="1">Uncharacterized protein</fullName>
    </submittedName>
</protein>
<dbReference type="AlphaFoldDB" id="W2C831"/>
<proteinExistence type="predicted"/>
<organism evidence="1 2">
    <name type="scientific">Tannerella sp. oral taxon BU063 isolate Cell 2</name>
    <dbReference type="NCBI Taxonomy" id="1411148"/>
    <lineage>
        <taxon>Bacteria</taxon>
        <taxon>Pseudomonadati</taxon>
        <taxon>Bacteroidota</taxon>
        <taxon>Bacteroidia</taxon>
        <taxon>Bacteroidales</taxon>
        <taxon>Tannerellaceae</taxon>
        <taxon>Tannerella</taxon>
    </lineage>
</organism>
<reference evidence="1 2" key="1">
    <citation type="submission" date="2013-11" db="EMBL/GenBank/DDBJ databases">
        <title>Single cell genomics of uncultured Tannerella BU063 (oral taxon 286).</title>
        <authorList>
            <person name="Beall C.J."/>
            <person name="Campbell A.G."/>
            <person name="Griffen A.L."/>
            <person name="Podar M."/>
            <person name="Leys E.J."/>
        </authorList>
    </citation>
    <scope>NUCLEOTIDE SEQUENCE [LARGE SCALE GENOMIC DNA]</scope>
    <source>
        <strain evidence="1">Cell 2</strain>
    </source>
</reference>
<evidence type="ECO:0000313" key="2">
    <source>
        <dbReference type="Proteomes" id="UP000018837"/>
    </source>
</evidence>
<sequence>MIPRWKQLIGRDCLRRALKLPVYIEKLSLKKGVCAFVSGYGDLFDDNVIAMNHLAVMLLVLLL</sequence>
<accession>W2C831</accession>
<evidence type="ECO:0000313" key="1">
    <source>
        <dbReference type="EMBL" id="ETK02611.1"/>
    </source>
</evidence>
<name>W2C831_9BACT</name>